<comment type="caution">
    <text evidence="1">The sequence shown here is derived from an EMBL/GenBank/DDBJ whole genome shotgun (WGS) entry which is preliminary data.</text>
</comment>
<keyword evidence="2" id="KW-1185">Reference proteome</keyword>
<dbReference type="Proteomes" id="UP000006015">
    <property type="component" value="Unassembled WGS sequence"/>
</dbReference>
<gene>
    <name evidence="1" type="ORF">HMPREF0281_01186</name>
</gene>
<evidence type="ECO:0000313" key="1">
    <source>
        <dbReference type="EMBL" id="EFG81414.1"/>
    </source>
</evidence>
<reference evidence="1 2" key="1">
    <citation type="submission" date="2010-04" db="EMBL/GenBank/DDBJ databases">
        <authorList>
            <person name="Weinstock G."/>
            <person name="Sodergren E."/>
            <person name="Clifton S."/>
            <person name="Fulton L."/>
            <person name="Fulton B."/>
            <person name="Courtney L."/>
            <person name="Fronick C."/>
            <person name="Harrison M."/>
            <person name="Strong C."/>
            <person name="Farmer C."/>
            <person name="Delahaunty K."/>
            <person name="Markovic C."/>
            <person name="Hall O."/>
            <person name="Minx P."/>
            <person name="Tomlinson C."/>
            <person name="Mitreva M."/>
            <person name="Hou S."/>
            <person name="Wollam A."/>
            <person name="Pepin K.H."/>
            <person name="Johnson M."/>
            <person name="Bhonagiri V."/>
            <person name="Zhang X."/>
            <person name="Suruliraj S."/>
            <person name="Warren W."/>
            <person name="Chinwalla A."/>
            <person name="Mardis E.R."/>
            <person name="Wilson R.K."/>
        </authorList>
    </citation>
    <scope>NUCLEOTIDE SEQUENCE [LARGE SCALE GENOMIC DNA]</scope>
    <source>
        <strain evidence="1 2">DSM 20306</strain>
    </source>
</reference>
<organism evidence="1 2">
    <name type="scientific">Corynebacterium ammoniagenes DSM 20306</name>
    <dbReference type="NCBI Taxonomy" id="649754"/>
    <lineage>
        <taxon>Bacteria</taxon>
        <taxon>Bacillati</taxon>
        <taxon>Actinomycetota</taxon>
        <taxon>Actinomycetes</taxon>
        <taxon>Mycobacteriales</taxon>
        <taxon>Corynebacteriaceae</taxon>
        <taxon>Corynebacterium</taxon>
    </lineage>
</organism>
<dbReference type="EMBL" id="ADNS01000009">
    <property type="protein sequence ID" value="EFG81414.1"/>
    <property type="molecule type" value="Genomic_DNA"/>
</dbReference>
<proteinExistence type="predicted"/>
<name>A0ABN0AEZ0_CORAM</name>
<sequence length="47" mass="5479">MNLLTRCGRKYLKPQVVSRMYFRETFNDVIAESLGGLHVGHRQALSW</sequence>
<accession>A0ABN0AEZ0</accession>
<protein>
    <submittedName>
        <fullName evidence="1">Uncharacterized protein</fullName>
    </submittedName>
</protein>
<evidence type="ECO:0000313" key="2">
    <source>
        <dbReference type="Proteomes" id="UP000006015"/>
    </source>
</evidence>